<dbReference type="SUPFAM" id="SSF52343">
    <property type="entry name" value="Ferredoxin reductase-like, C-terminal NADP-linked domain"/>
    <property type="match status" value="1"/>
</dbReference>
<dbReference type="PROSITE" id="PS51384">
    <property type="entry name" value="FAD_FR"/>
    <property type="match status" value="1"/>
</dbReference>
<evidence type="ECO:0000313" key="19">
    <source>
        <dbReference type="EMBL" id="KAF5870163.1"/>
    </source>
</evidence>
<evidence type="ECO:0000256" key="15">
    <source>
        <dbReference type="SAM" id="Phobius"/>
    </source>
</evidence>
<dbReference type="InterPro" id="IPR013130">
    <property type="entry name" value="Fe3_Rdtase_TM_dom"/>
</dbReference>
<dbReference type="Pfam" id="PF01794">
    <property type="entry name" value="Ferric_reduct"/>
    <property type="match status" value="1"/>
</dbReference>
<dbReference type="PROSITE" id="PS50404">
    <property type="entry name" value="GST_NTER"/>
    <property type="match status" value="1"/>
</dbReference>
<accession>A0A8H6AMP6</accession>
<dbReference type="InterPro" id="IPR013121">
    <property type="entry name" value="Fe_red_NAD-bd_6"/>
</dbReference>
<dbReference type="RefSeq" id="XP_037189110.1">
    <property type="nucleotide sequence ID" value="XM_037340642.1"/>
</dbReference>
<proteinExistence type="inferred from homology"/>
<evidence type="ECO:0000256" key="9">
    <source>
        <dbReference type="ARBA" id="ARBA00023002"/>
    </source>
</evidence>
<dbReference type="PANTHER" id="PTHR32361:SF9">
    <property type="entry name" value="FERRIC REDUCTASE TRANSMEMBRANE COMPONENT 3-RELATED"/>
    <property type="match status" value="1"/>
</dbReference>
<evidence type="ECO:0000256" key="7">
    <source>
        <dbReference type="ARBA" id="ARBA00022982"/>
    </source>
</evidence>
<dbReference type="GO" id="GO:0015677">
    <property type="term" value="P:copper ion import"/>
    <property type="evidence" value="ECO:0007669"/>
    <property type="project" value="TreeGrafter"/>
</dbReference>
<evidence type="ECO:0000256" key="14">
    <source>
        <dbReference type="SAM" id="MobiDB-lite"/>
    </source>
</evidence>
<keyword evidence="19" id="KW-0808">Transferase</keyword>
<dbReference type="SFLD" id="SFLDS00052">
    <property type="entry name" value="Ferric_Reductase_Domain"/>
    <property type="match status" value="1"/>
</dbReference>
<dbReference type="Pfam" id="PF08022">
    <property type="entry name" value="FAD_binding_8"/>
    <property type="match status" value="1"/>
</dbReference>
<gene>
    <name evidence="19" type="ORF">Bfra_010309</name>
</gene>
<dbReference type="EMBL" id="JABFCT010000015">
    <property type="protein sequence ID" value="KAF5870163.1"/>
    <property type="molecule type" value="Genomic_DNA"/>
</dbReference>
<keyword evidence="4" id="KW-0813">Transport</keyword>
<dbReference type="SFLD" id="SFLDG00358">
    <property type="entry name" value="Main_(cytGST)"/>
    <property type="match status" value="1"/>
</dbReference>
<dbReference type="Gene3D" id="1.20.1050.10">
    <property type="match status" value="1"/>
</dbReference>
<dbReference type="Pfam" id="PF13417">
    <property type="entry name" value="GST_N_3"/>
    <property type="match status" value="1"/>
</dbReference>
<evidence type="ECO:0000259" key="16">
    <source>
        <dbReference type="PROSITE" id="PS50404"/>
    </source>
</evidence>
<feature type="transmembrane region" description="Helical" evidence="15">
    <location>
        <begin position="55"/>
        <end position="73"/>
    </location>
</feature>
<feature type="compositionally biased region" description="Low complexity" evidence="14">
    <location>
        <begin position="753"/>
        <end position="765"/>
    </location>
</feature>
<dbReference type="Proteomes" id="UP000531561">
    <property type="component" value="Unassembled WGS sequence"/>
</dbReference>
<keyword evidence="8 15" id="KW-1133">Transmembrane helix</keyword>
<feature type="transmembrane region" description="Helical" evidence="15">
    <location>
        <begin position="248"/>
        <end position="265"/>
    </location>
</feature>
<evidence type="ECO:0000256" key="2">
    <source>
        <dbReference type="ARBA" id="ARBA00006278"/>
    </source>
</evidence>
<dbReference type="SUPFAM" id="SSF52833">
    <property type="entry name" value="Thioredoxin-like"/>
    <property type="match status" value="1"/>
</dbReference>
<dbReference type="InterPro" id="IPR017927">
    <property type="entry name" value="FAD-bd_FR_type"/>
</dbReference>
<evidence type="ECO:0000313" key="20">
    <source>
        <dbReference type="Proteomes" id="UP000531561"/>
    </source>
</evidence>
<dbReference type="GO" id="GO:0016740">
    <property type="term" value="F:transferase activity"/>
    <property type="evidence" value="ECO:0007669"/>
    <property type="project" value="UniProtKB-KW"/>
</dbReference>
<dbReference type="SFLD" id="SFLDS00019">
    <property type="entry name" value="Glutathione_Transferase_(cytos"/>
    <property type="match status" value="1"/>
</dbReference>
<evidence type="ECO:0000259" key="17">
    <source>
        <dbReference type="PROSITE" id="PS50405"/>
    </source>
</evidence>
<keyword evidence="9" id="KW-0560">Oxidoreductase</keyword>
<comment type="similarity">
    <text evidence="2">Belongs to the ferric reductase (FRE) family.</text>
</comment>
<feature type="compositionally biased region" description="Low complexity" evidence="14">
    <location>
        <begin position="723"/>
        <end position="739"/>
    </location>
</feature>
<comment type="subcellular location">
    <subcellularLocation>
        <location evidence="1">Cell membrane</location>
        <topology evidence="1">Multi-pass membrane protein</topology>
    </subcellularLocation>
</comment>
<dbReference type="PROSITE" id="PS50405">
    <property type="entry name" value="GST_CTER"/>
    <property type="match status" value="1"/>
</dbReference>
<evidence type="ECO:0000256" key="3">
    <source>
        <dbReference type="ARBA" id="ARBA00012668"/>
    </source>
</evidence>
<dbReference type="Gene3D" id="3.40.50.80">
    <property type="entry name" value="Nucleotide-binding domain of ferredoxin-NADP reductase (FNR) module"/>
    <property type="match status" value="1"/>
</dbReference>
<dbReference type="InterPro" id="IPR036249">
    <property type="entry name" value="Thioredoxin-like_sf"/>
</dbReference>
<dbReference type="GO" id="GO:0006826">
    <property type="term" value="P:iron ion transport"/>
    <property type="evidence" value="ECO:0007669"/>
    <property type="project" value="TreeGrafter"/>
</dbReference>
<reference evidence="19 20" key="1">
    <citation type="journal article" date="2020" name="Phytopathology">
        <title>A high-quality genome resource of Botrytis fragariae, a new and rapidly spreading fungal pathogen causing strawberry gray mold in the U.S.A.</title>
        <authorList>
            <person name="Wu Y."/>
            <person name="Saski C.A."/>
            <person name="Schnabel G."/>
            <person name="Xiao S."/>
            <person name="Hu M."/>
        </authorList>
    </citation>
    <scope>NUCLEOTIDE SEQUENCE [LARGE SCALE GENOMIC DNA]</scope>
    <source>
        <strain evidence="19 20">BVB16</strain>
    </source>
</reference>
<feature type="domain" description="FAD-binding FR-type" evidence="18">
    <location>
        <begin position="308"/>
        <end position="429"/>
    </location>
</feature>
<name>A0A8H6AMP6_9HELO</name>
<organism evidence="19 20">
    <name type="scientific">Botrytis fragariae</name>
    <dbReference type="NCBI Taxonomy" id="1964551"/>
    <lineage>
        <taxon>Eukaryota</taxon>
        <taxon>Fungi</taxon>
        <taxon>Dikarya</taxon>
        <taxon>Ascomycota</taxon>
        <taxon>Pezizomycotina</taxon>
        <taxon>Leotiomycetes</taxon>
        <taxon>Helotiales</taxon>
        <taxon>Sclerotiniaceae</taxon>
        <taxon>Botrytis</taxon>
    </lineage>
</organism>
<keyword evidence="20" id="KW-1185">Reference proteome</keyword>
<feature type="transmembrane region" description="Helical" evidence="15">
    <location>
        <begin position="272"/>
        <end position="290"/>
    </location>
</feature>
<dbReference type="CDD" id="cd06186">
    <property type="entry name" value="NOX_Duox_like_FAD_NADP"/>
    <property type="match status" value="1"/>
</dbReference>
<evidence type="ECO:0000256" key="4">
    <source>
        <dbReference type="ARBA" id="ARBA00022448"/>
    </source>
</evidence>
<dbReference type="GO" id="GO:0005886">
    <property type="term" value="C:plasma membrane"/>
    <property type="evidence" value="ECO:0007669"/>
    <property type="project" value="UniProtKB-SubCell"/>
</dbReference>
<keyword evidence="12" id="KW-0325">Glycoprotein</keyword>
<comment type="caution">
    <text evidence="19">The sequence shown here is derived from an EMBL/GenBank/DDBJ whole genome shotgun (WGS) entry which is preliminary data.</text>
</comment>
<dbReference type="CDD" id="cd00570">
    <property type="entry name" value="GST_N_family"/>
    <property type="match status" value="1"/>
</dbReference>
<evidence type="ECO:0000256" key="5">
    <source>
        <dbReference type="ARBA" id="ARBA00022475"/>
    </source>
</evidence>
<dbReference type="Gene3D" id="3.40.30.10">
    <property type="entry name" value="Glutaredoxin"/>
    <property type="match status" value="1"/>
</dbReference>
<keyword evidence="6 15" id="KW-0812">Transmembrane</keyword>
<feature type="region of interest" description="Disordered" evidence="14">
    <location>
        <begin position="713"/>
        <end position="790"/>
    </location>
</feature>
<dbReference type="AlphaFoldDB" id="A0A8H6AMP6"/>
<dbReference type="CDD" id="cd00299">
    <property type="entry name" value="GST_C_family"/>
    <property type="match status" value="1"/>
</dbReference>
<evidence type="ECO:0000256" key="8">
    <source>
        <dbReference type="ARBA" id="ARBA00022989"/>
    </source>
</evidence>
<keyword evidence="7" id="KW-0249">Electron transport</keyword>
<dbReference type="InterPro" id="IPR039261">
    <property type="entry name" value="FNR_nucleotide-bd"/>
</dbReference>
<dbReference type="PANTHER" id="PTHR32361">
    <property type="entry name" value="FERRIC/CUPRIC REDUCTASE TRANSMEMBRANE COMPONENT"/>
    <property type="match status" value="1"/>
</dbReference>
<feature type="transmembrane region" description="Helical" evidence="15">
    <location>
        <begin position="131"/>
        <end position="150"/>
    </location>
</feature>
<keyword evidence="5" id="KW-1003">Cell membrane</keyword>
<dbReference type="Pfam" id="PF08030">
    <property type="entry name" value="NAD_binding_6"/>
    <property type="match status" value="1"/>
</dbReference>
<comment type="catalytic activity">
    <reaction evidence="13">
        <text>2 a Fe(II)-siderophore + NADP(+) + H(+) = 2 a Fe(III)-siderophore + NADPH</text>
        <dbReference type="Rhea" id="RHEA:28795"/>
        <dbReference type="Rhea" id="RHEA-COMP:11342"/>
        <dbReference type="Rhea" id="RHEA-COMP:11344"/>
        <dbReference type="ChEBI" id="CHEBI:15378"/>
        <dbReference type="ChEBI" id="CHEBI:29033"/>
        <dbReference type="ChEBI" id="CHEBI:29034"/>
        <dbReference type="ChEBI" id="CHEBI:57783"/>
        <dbReference type="ChEBI" id="CHEBI:58349"/>
        <dbReference type="EC" id="1.16.1.9"/>
    </reaction>
</comment>
<evidence type="ECO:0000256" key="1">
    <source>
        <dbReference type="ARBA" id="ARBA00004651"/>
    </source>
</evidence>
<evidence type="ECO:0000256" key="11">
    <source>
        <dbReference type="ARBA" id="ARBA00023136"/>
    </source>
</evidence>
<dbReference type="InterPro" id="IPR004045">
    <property type="entry name" value="Glutathione_S-Trfase_N"/>
</dbReference>
<feature type="transmembrane region" description="Helical" evidence="15">
    <location>
        <begin position="208"/>
        <end position="228"/>
    </location>
</feature>
<protein>
    <recommendedName>
        <fullName evidence="3">ferric-chelate reductase (NADPH)</fullName>
        <ecNumber evidence="3">1.16.1.9</ecNumber>
    </recommendedName>
</protein>
<evidence type="ECO:0000259" key="18">
    <source>
        <dbReference type="PROSITE" id="PS51384"/>
    </source>
</evidence>
<dbReference type="InterPro" id="IPR051410">
    <property type="entry name" value="Ferric/Cupric_Reductase"/>
</dbReference>
<dbReference type="SFLD" id="SFLDG01168">
    <property type="entry name" value="Ferric_reductase_subgroup_(FRE"/>
    <property type="match status" value="1"/>
</dbReference>
<dbReference type="GeneID" id="59264334"/>
<feature type="compositionally biased region" description="Polar residues" evidence="14">
    <location>
        <begin position="713"/>
        <end position="722"/>
    </location>
</feature>
<feature type="transmembrane region" description="Helical" evidence="15">
    <location>
        <begin position="170"/>
        <end position="187"/>
    </location>
</feature>
<dbReference type="GO" id="GO:0006879">
    <property type="term" value="P:intracellular iron ion homeostasis"/>
    <property type="evidence" value="ECO:0007669"/>
    <property type="project" value="TreeGrafter"/>
</dbReference>
<dbReference type="EC" id="1.16.1.9" evidence="3"/>
<dbReference type="InterPro" id="IPR010987">
    <property type="entry name" value="Glutathione-S-Trfase_C-like"/>
</dbReference>
<evidence type="ECO:0000256" key="13">
    <source>
        <dbReference type="ARBA" id="ARBA00048483"/>
    </source>
</evidence>
<dbReference type="InterPro" id="IPR040079">
    <property type="entry name" value="Glutathione_S-Trfase"/>
</dbReference>
<dbReference type="OrthoDB" id="4951845at2759"/>
<dbReference type="InterPro" id="IPR013112">
    <property type="entry name" value="FAD-bd_8"/>
</dbReference>
<dbReference type="PROSITE" id="PS51354">
    <property type="entry name" value="GLUTAREDOXIN_2"/>
    <property type="match status" value="1"/>
</dbReference>
<feature type="region of interest" description="Disordered" evidence="14">
    <location>
        <begin position="851"/>
        <end position="872"/>
    </location>
</feature>
<feature type="domain" description="GST C-terminal" evidence="17">
    <location>
        <begin position="1101"/>
        <end position="1234"/>
    </location>
</feature>
<feature type="domain" description="GST N-terminal" evidence="16">
    <location>
        <begin position="1018"/>
        <end position="1096"/>
    </location>
</feature>
<dbReference type="InterPro" id="IPR017938">
    <property type="entry name" value="Riboflavin_synthase-like_b-brl"/>
</dbReference>
<keyword evidence="10" id="KW-0406">Ion transport</keyword>
<evidence type="ECO:0000256" key="10">
    <source>
        <dbReference type="ARBA" id="ARBA00023065"/>
    </source>
</evidence>
<evidence type="ECO:0000256" key="12">
    <source>
        <dbReference type="ARBA" id="ARBA00023180"/>
    </source>
</evidence>
<evidence type="ECO:0000256" key="6">
    <source>
        <dbReference type="ARBA" id="ARBA00022692"/>
    </source>
</evidence>
<keyword evidence="11 15" id="KW-0472">Membrane</keyword>
<dbReference type="SUPFAM" id="SSF47616">
    <property type="entry name" value="GST C-terminal domain-like"/>
    <property type="match status" value="1"/>
</dbReference>
<sequence>MDMSDGMTMGGAPTDGSALNATGIELSNMTQAADYLGEILDDSVFQINGNAAARHFWYGVCAVIGIAAFFNFAQKAIIFFRLRAAASNKARPASPSNPLTILLATITAIGREASYSQFIPHNATAAKYFKIPPLGTVMLLILHLVWVIILEFANNNVPGAQHFTSLGVRASWLAVAQVPLLILLAGKNSPLGLVSGISYERLNVVHRWTSRILLFLVTLHVIFLHLAWNASDLGPLEYSTDSCIPTGWGAYALLLWMNISTCAPIRNFSYEFFVVQHIITFFGFIIAIMMHLPDTALYSRVYIYIPIALYIIDRIIRTGRYAWNNVRTPTATLTVLEGGVTRVCIESKAVKKWNPGSHVLLSIPQLGIGQSHPATIASTPSSHDGKLVFLLKAHKGFTGRLLYAAENSPASNSPWKARIDGPYGNTVDYAAFDTVLLISGSTGTTYTLPILLDIANRAQSTQLPVQRIVFVWIIKNTSWTSWIADELASAAEKLDAVGIELTIRIHVTCDNNFTTGDSNTEANCCACDKSLGPCCCISVDADTDDDEITSIDEKGTKISAKPKITSASSITSGTRSSILPCAVFQSGRPDFHPLLGELLVKAEGKLGLLMDQVNSGLHQQIPTTYRQLQPQAEQALQHGQPHLHHHTLTSQAGLDLSGLVQDDNNSVYHPDLRSLQDPNAGHPIAHQYPSPIPFERNNGHPQMHVQNTGIQNTGLQNSIQNNGSPHTPQQQHPGPGQFGILTAGPSLHHNPIGRLQQGLPQGLQQDDNLFGTPDETDQKSIGHHSHKIVPNPPDLAAWREKLFNVNEMITLSEEEYNTYFPHVDNVYSHRSTQKYKRKPFVSHYWDCRLKGRPPGTAKSDDPNKKKRKRTARERDLCDVKIKITEYFPGAMLRADFQPDGGASADPSQANNFFAQAGPHQQQFALPLNNINIPPNHPGATGQRYYEIQRVNGNGGNGKGDGVAGPHKHDLARSDEIKKNSILRFLQKREKEDKKTQKTYHKRASGLALSTVKKHTKENELKLFGSCFCPFVQRVWIALEAKGIQYQYIEVDPYKKPQSLLEVNPRGLVPAIRHGDWGCGESTVLMEYLEDLQTGPPLFPQDARAKAHSRLWADHIDRKIVPTFYALLQSQNYEKQEELTAKLRDEISQIVDVCDPQGPFFLGPTLTYTDVHFAPWILRCRRVLKHYRDWQDPQPGSRWAIWFDAIENNEFVKVTTSADELYIDSYERYAMNRPGTSELADAVNGGFNLP</sequence>
<dbReference type="InterPro" id="IPR036282">
    <property type="entry name" value="Glutathione-S-Trfase_C_sf"/>
</dbReference>
<dbReference type="GO" id="GO:0052851">
    <property type="term" value="F:ferric-chelate reductase (NADPH) activity"/>
    <property type="evidence" value="ECO:0007669"/>
    <property type="project" value="UniProtKB-EC"/>
</dbReference>
<dbReference type="SUPFAM" id="SSF63380">
    <property type="entry name" value="Riboflavin synthase domain-like"/>
    <property type="match status" value="1"/>
</dbReference>